<feature type="region of interest" description="Disordered" evidence="1">
    <location>
        <begin position="1"/>
        <end position="48"/>
    </location>
</feature>
<organism evidence="2 3">
    <name type="scientific">Thalassospira profundimaris</name>
    <dbReference type="NCBI Taxonomy" id="502049"/>
    <lineage>
        <taxon>Bacteria</taxon>
        <taxon>Pseudomonadati</taxon>
        <taxon>Pseudomonadota</taxon>
        <taxon>Alphaproteobacteria</taxon>
        <taxon>Rhodospirillales</taxon>
        <taxon>Thalassospiraceae</taxon>
        <taxon>Thalassospira</taxon>
    </lineage>
</organism>
<proteinExistence type="predicted"/>
<protein>
    <submittedName>
        <fullName evidence="2">Uncharacterized protein</fullName>
    </submittedName>
</protein>
<name>A0A367VKF9_9PROT</name>
<feature type="region of interest" description="Disordered" evidence="1">
    <location>
        <begin position="86"/>
        <end position="169"/>
    </location>
</feature>
<evidence type="ECO:0000256" key="1">
    <source>
        <dbReference type="SAM" id="MobiDB-lite"/>
    </source>
</evidence>
<dbReference type="EMBL" id="JPWB01000001">
    <property type="protein sequence ID" value="RCK25646.1"/>
    <property type="molecule type" value="Genomic_DNA"/>
</dbReference>
<accession>A0A367VKF9</accession>
<sequence length="197" mass="20584">MNSLLGLGFGLPISSPKTSVSKDGGPEGIDKYSAFSATPQSSKSAQPTFYGTKFSDLSDSVQAVMLEMQTTGSGSTSFADAMANVADQSKDATSGEKASNGVFSSNSDPANDDPATAEQDAEEEFKSALRDSLSPPTKDEKRDEKAEIEKRNERLEIDDAAQQAAADLPENVAGLDSRVAAQVMSGQPARQQPALAA</sequence>
<dbReference type="RefSeq" id="WP_062956291.1">
    <property type="nucleotide sequence ID" value="NZ_JPWB01000001.1"/>
</dbReference>
<reference evidence="2 3" key="1">
    <citation type="submission" date="2014-07" db="EMBL/GenBank/DDBJ databases">
        <title>Draft genome sequence of Thalassospira profundimaris R8-17.</title>
        <authorList>
            <person name="Lai Q."/>
            <person name="Shao Z."/>
        </authorList>
    </citation>
    <scope>NUCLEOTIDE SEQUENCE [LARGE SCALE GENOMIC DNA]</scope>
    <source>
        <strain evidence="2 3">R8-17</strain>
    </source>
</reference>
<evidence type="ECO:0000313" key="2">
    <source>
        <dbReference type="EMBL" id="RCK25646.1"/>
    </source>
</evidence>
<dbReference type="Proteomes" id="UP000253061">
    <property type="component" value="Unassembled WGS sequence"/>
</dbReference>
<feature type="compositionally biased region" description="Polar residues" evidence="1">
    <location>
        <begin position="35"/>
        <end position="48"/>
    </location>
</feature>
<gene>
    <name evidence="2" type="ORF">TH6_03315</name>
</gene>
<evidence type="ECO:0000313" key="3">
    <source>
        <dbReference type="Proteomes" id="UP000253061"/>
    </source>
</evidence>
<feature type="compositionally biased region" description="Basic and acidic residues" evidence="1">
    <location>
        <begin position="137"/>
        <end position="157"/>
    </location>
</feature>
<dbReference type="AlphaFoldDB" id="A0A367VKF9"/>
<comment type="caution">
    <text evidence="2">The sequence shown here is derived from an EMBL/GenBank/DDBJ whole genome shotgun (WGS) entry which is preliminary data.</text>
</comment>